<evidence type="ECO:0000256" key="9">
    <source>
        <dbReference type="ARBA" id="ARBA00023136"/>
    </source>
</evidence>
<evidence type="ECO:0000256" key="1">
    <source>
        <dbReference type="ARBA" id="ARBA00004651"/>
    </source>
</evidence>
<evidence type="ECO:0000256" key="4">
    <source>
        <dbReference type="ARBA" id="ARBA00016962"/>
    </source>
</evidence>
<organism evidence="13 14">
    <name type="scientific">Melghirimyces algeriensis</name>
    <dbReference type="NCBI Taxonomy" id="910412"/>
    <lineage>
        <taxon>Bacteria</taxon>
        <taxon>Bacillati</taxon>
        <taxon>Bacillota</taxon>
        <taxon>Bacilli</taxon>
        <taxon>Bacillales</taxon>
        <taxon>Thermoactinomycetaceae</taxon>
        <taxon>Melghirimyces</taxon>
    </lineage>
</organism>
<keyword evidence="7 11" id="KW-0812">Transmembrane</keyword>
<keyword evidence="14" id="KW-1185">Reference proteome</keyword>
<keyword evidence="5" id="KW-0813">Transport</keyword>
<dbReference type="GO" id="GO:0005886">
    <property type="term" value="C:plasma membrane"/>
    <property type="evidence" value="ECO:0007669"/>
    <property type="project" value="UniProtKB-SubCell"/>
</dbReference>
<keyword evidence="8 11" id="KW-1133">Transmembrane helix</keyword>
<dbReference type="AlphaFoldDB" id="A0A521CL24"/>
<proteinExistence type="inferred from homology"/>
<dbReference type="Pfam" id="PF02687">
    <property type="entry name" value="FtsX"/>
    <property type="match status" value="1"/>
</dbReference>
<feature type="transmembrane region" description="Helical" evidence="11">
    <location>
        <begin position="288"/>
        <end position="314"/>
    </location>
</feature>
<protein>
    <recommendedName>
        <fullName evidence="4">Putative hemin transport system permease protein HrtB</fullName>
    </recommendedName>
</protein>
<dbReference type="EMBL" id="FXTI01000004">
    <property type="protein sequence ID" value="SMO60142.1"/>
    <property type="molecule type" value="Genomic_DNA"/>
</dbReference>
<dbReference type="Proteomes" id="UP000315636">
    <property type="component" value="Unassembled WGS sequence"/>
</dbReference>
<dbReference type="OrthoDB" id="384327at2"/>
<accession>A0A521CL24</accession>
<feature type="transmembrane region" description="Helical" evidence="11">
    <location>
        <begin position="245"/>
        <end position="267"/>
    </location>
</feature>
<comment type="similarity">
    <text evidence="2">Belongs to the ABC-4 integral membrane protein family. HrtB subfamily.</text>
</comment>
<feature type="transmembrane region" description="Helical" evidence="11">
    <location>
        <begin position="15"/>
        <end position="39"/>
    </location>
</feature>
<feature type="transmembrane region" description="Helical" evidence="11">
    <location>
        <begin position="334"/>
        <end position="354"/>
    </location>
</feature>
<comment type="subcellular location">
    <subcellularLocation>
        <location evidence="1">Cell membrane</location>
        <topology evidence="1">Multi-pass membrane protein</topology>
    </subcellularLocation>
</comment>
<evidence type="ECO:0000256" key="3">
    <source>
        <dbReference type="ARBA" id="ARBA00011131"/>
    </source>
</evidence>
<evidence type="ECO:0000256" key="2">
    <source>
        <dbReference type="ARBA" id="ARBA00008697"/>
    </source>
</evidence>
<evidence type="ECO:0000256" key="7">
    <source>
        <dbReference type="ARBA" id="ARBA00022692"/>
    </source>
</evidence>
<gene>
    <name evidence="13" type="ORF">SAMN06264849_10457</name>
</gene>
<name>A0A521CL24_9BACL</name>
<evidence type="ECO:0000313" key="13">
    <source>
        <dbReference type="EMBL" id="SMO60142.1"/>
    </source>
</evidence>
<feature type="domain" description="ABC3 transporter permease C-terminal" evidence="12">
    <location>
        <begin position="247"/>
        <end position="356"/>
    </location>
</feature>
<sequence>MFLAVREMKHSKLRYLLIGFIMTLITCLVFIISGLASGLSSDNGSSIQNMNADYLVLESDVDTRLDRSVLSEEILDEIQDLNVDAVPLGQQMTSVTRDGMDQKMDVTFFATDADGFLVPSVVKGKGLDAGHPGHVLVDEKLKREEGLKIGDVLKDEISGEKLKVAGFTEGQTFSHTPVIYITNEKWEKIQQGFSKKGKAVVNAIAIQGGEDTVDKVESSLENVEVVSKEEALESIPSYQAEQTSLNMMIAFLFVIAAFVLAVFFYVITLQKTQQFGVLKALGAKTGYLAGNLIGQVILLSVISIGMGVGCTFGIQNLFPEGIPFTISNQMLVQYSLLLLAVAVLGSLLSLFRVVKVDAIEAIGRVE</sequence>
<evidence type="ECO:0000259" key="12">
    <source>
        <dbReference type="Pfam" id="PF02687"/>
    </source>
</evidence>
<evidence type="ECO:0000256" key="8">
    <source>
        <dbReference type="ARBA" id="ARBA00022989"/>
    </source>
</evidence>
<dbReference type="InterPro" id="IPR003838">
    <property type="entry name" value="ABC3_permease_C"/>
</dbReference>
<dbReference type="RefSeq" id="WP_142505324.1">
    <property type="nucleotide sequence ID" value="NZ_FXTI01000004.1"/>
</dbReference>
<keyword evidence="6" id="KW-1003">Cell membrane</keyword>
<evidence type="ECO:0000256" key="11">
    <source>
        <dbReference type="SAM" id="Phobius"/>
    </source>
</evidence>
<dbReference type="InterPro" id="IPR051125">
    <property type="entry name" value="ABC-4/HrtB_transporter"/>
</dbReference>
<evidence type="ECO:0000256" key="10">
    <source>
        <dbReference type="ARBA" id="ARBA00024973"/>
    </source>
</evidence>
<dbReference type="PANTHER" id="PTHR43738">
    <property type="entry name" value="ABC TRANSPORTER, MEMBRANE PROTEIN"/>
    <property type="match status" value="1"/>
</dbReference>
<reference evidence="13 14" key="1">
    <citation type="submission" date="2017-05" db="EMBL/GenBank/DDBJ databases">
        <authorList>
            <person name="Varghese N."/>
            <person name="Submissions S."/>
        </authorList>
    </citation>
    <scope>NUCLEOTIDE SEQUENCE [LARGE SCALE GENOMIC DNA]</scope>
    <source>
        <strain evidence="13 14">DSM 45474</strain>
    </source>
</reference>
<keyword evidence="9 11" id="KW-0472">Membrane</keyword>
<evidence type="ECO:0000256" key="6">
    <source>
        <dbReference type="ARBA" id="ARBA00022475"/>
    </source>
</evidence>
<evidence type="ECO:0000313" key="14">
    <source>
        <dbReference type="Proteomes" id="UP000315636"/>
    </source>
</evidence>
<dbReference type="PANTHER" id="PTHR43738:SF1">
    <property type="entry name" value="HEMIN TRANSPORT SYSTEM PERMEASE PROTEIN HRTB-RELATED"/>
    <property type="match status" value="1"/>
</dbReference>
<evidence type="ECO:0000256" key="5">
    <source>
        <dbReference type="ARBA" id="ARBA00022448"/>
    </source>
</evidence>
<comment type="function">
    <text evidence="10">Part of the ABC transporter complex hrt involved in hemin import. Responsible for the translocation of the substrate across the membrane.</text>
</comment>
<comment type="subunit">
    <text evidence="3">The complex is composed of two ATP-binding proteins (HrtA), two transmembrane proteins (HrtB) and a solute-binding protein.</text>
</comment>